<reference evidence="2 3" key="1">
    <citation type="submission" date="2016-07" db="EMBL/GenBank/DDBJ databases">
        <title>Pervasive Adenine N6-methylation of Active Genes in Fungi.</title>
        <authorList>
            <consortium name="DOE Joint Genome Institute"/>
            <person name="Mondo S.J."/>
            <person name="Dannebaum R.O."/>
            <person name="Kuo R.C."/>
            <person name="Labutti K."/>
            <person name="Haridas S."/>
            <person name="Kuo A."/>
            <person name="Salamov A."/>
            <person name="Ahrendt S.R."/>
            <person name="Lipzen A."/>
            <person name="Sullivan W."/>
            <person name="Andreopoulos W.B."/>
            <person name="Clum A."/>
            <person name="Lindquist E."/>
            <person name="Daum C."/>
            <person name="Ramamoorthy G.K."/>
            <person name="Gryganskyi A."/>
            <person name="Culley D."/>
            <person name="Magnuson J.K."/>
            <person name="James T.Y."/>
            <person name="O'Malley M.A."/>
            <person name="Stajich J.E."/>
            <person name="Spatafora J.W."/>
            <person name="Visel A."/>
            <person name="Grigoriev I.V."/>
        </authorList>
    </citation>
    <scope>NUCLEOTIDE SEQUENCE [LARGE SCALE GENOMIC DNA]</scope>
    <source>
        <strain evidence="2 3">CBS 129021</strain>
    </source>
</reference>
<dbReference type="AlphaFoldDB" id="A0A1Y2EHK4"/>
<dbReference type="OrthoDB" id="4843554at2759"/>
<evidence type="ECO:0000256" key="1">
    <source>
        <dbReference type="SAM" id="SignalP"/>
    </source>
</evidence>
<evidence type="ECO:0000313" key="3">
    <source>
        <dbReference type="Proteomes" id="UP000193689"/>
    </source>
</evidence>
<sequence>MRVDSLPIILTLVALGACENNVEADDVPQACRSVDACLNIFELSRTCDESTSNSDGYNDCVCGSTIAQSTLTDCADCVARNVQQIEDRTDNDVTDLMSDCGWTYTGTILSSGSATMRATTSAATTASTTLLSQSVASTIVTITSSDTTFVSTQTSVVGASATTGSSSEAKAPMVTAAAGSFLFGMALALPALL</sequence>
<gene>
    <name evidence="2" type="ORF">BCR38DRAFT_415794</name>
</gene>
<evidence type="ECO:0000313" key="2">
    <source>
        <dbReference type="EMBL" id="ORY71050.1"/>
    </source>
</evidence>
<dbReference type="RefSeq" id="XP_040720642.1">
    <property type="nucleotide sequence ID" value="XM_040859052.1"/>
</dbReference>
<dbReference type="InParanoid" id="A0A1Y2EHK4"/>
<dbReference type="EMBL" id="MCFJ01000001">
    <property type="protein sequence ID" value="ORY71050.1"/>
    <property type="molecule type" value="Genomic_DNA"/>
</dbReference>
<accession>A0A1Y2EHK4</accession>
<evidence type="ECO:0008006" key="4">
    <source>
        <dbReference type="Google" id="ProtNLM"/>
    </source>
</evidence>
<feature type="chain" id="PRO_5013254433" description="Extracellular membrane protein CFEM domain-containing protein" evidence="1">
    <location>
        <begin position="25"/>
        <end position="193"/>
    </location>
</feature>
<proteinExistence type="predicted"/>
<organism evidence="2 3">
    <name type="scientific">Pseudomassariella vexata</name>
    <dbReference type="NCBI Taxonomy" id="1141098"/>
    <lineage>
        <taxon>Eukaryota</taxon>
        <taxon>Fungi</taxon>
        <taxon>Dikarya</taxon>
        <taxon>Ascomycota</taxon>
        <taxon>Pezizomycotina</taxon>
        <taxon>Sordariomycetes</taxon>
        <taxon>Xylariomycetidae</taxon>
        <taxon>Amphisphaeriales</taxon>
        <taxon>Pseudomassariaceae</taxon>
        <taxon>Pseudomassariella</taxon>
    </lineage>
</organism>
<protein>
    <recommendedName>
        <fullName evidence="4">Extracellular membrane protein CFEM domain-containing protein</fullName>
    </recommendedName>
</protein>
<comment type="caution">
    <text evidence="2">The sequence shown here is derived from an EMBL/GenBank/DDBJ whole genome shotgun (WGS) entry which is preliminary data.</text>
</comment>
<name>A0A1Y2EHK4_9PEZI</name>
<feature type="signal peptide" evidence="1">
    <location>
        <begin position="1"/>
        <end position="24"/>
    </location>
</feature>
<keyword evidence="1" id="KW-0732">Signal</keyword>
<keyword evidence="3" id="KW-1185">Reference proteome</keyword>
<dbReference type="STRING" id="1141098.A0A1Y2EHK4"/>
<dbReference type="Proteomes" id="UP000193689">
    <property type="component" value="Unassembled WGS sequence"/>
</dbReference>
<dbReference type="PROSITE" id="PS51257">
    <property type="entry name" value="PROKAR_LIPOPROTEIN"/>
    <property type="match status" value="1"/>
</dbReference>
<dbReference type="GeneID" id="63775264"/>